<accession>A0ABV7YJV7</accession>
<feature type="region of interest" description="Disordered" evidence="1">
    <location>
        <begin position="110"/>
        <end position="131"/>
    </location>
</feature>
<evidence type="ECO:0000256" key="1">
    <source>
        <dbReference type="SAM" id="MobiDB-lite"/>
    </source>
</evidence>
<keyword evidence="3" id="KW-1185">Reference proteome</keyword>
<dbReference type="EMBL" id="JBHRZH010000036">
    <property type="protein sequence ID" value="MFC3765049.1"/>
    <property type="molecule type" value="Genomic_DNA"/>
</dbReference>
<name>A0ABV7YJV7_9ACTN</name>
<sequence length="131" mass="13918">MRVERLAEKPVPAVGFLCPQGLDVSRELRSRPGTGAGRWCGEGSVYGIAARSATERAASCKGPAPDHDVAVPRCDADGLELGRDGLGDLLPHLLRRGPDPSRRRYMLKMAGRASPRADSADRSMSAVVPAL</sequence>
<dbReference type="RefSeq" id="WP_205119233.1">
    <property type="nucleotide sequence ID" value="NZ_JAFBCM010000001.1"/>
</dbReference>
<organism evidence="2 3">
    <name type="scientific">Tenggerimyces flavus</name>
    <dbReference type="NCBI Taxonomy" id="1708749"/>
    <lineage>
        <taxon>Bacteria</taxon>
        <taxon>Bacillati</taxon>
        <taxon>Actinomycetota</taxon>
        <taxon>Actinomycetes</taxon>
        <taxon>Propionibacteriales</taxon>
        <taxon>Nocardioidaceae</taxon>
        <taxon>Tenggerimyces</taxon>
    </lineage>
</organism>
<dbReference type="Proteomes" id="UP001595699">
    <property type="component" value="Unassembled WGS sequence"/>
</dbReference>
<evidence type="ECO:0000313" key="3">
    <source>
        <dbReference type="Proteomes" id="UP001595699"/>
    </source>
</evidence>
<proteinExistence type="predicted"/>
<comment type="caution">
    <text evidence="2">The sequence shown here is derived from an EMBL/GenBank/DDBJ whole genome shotgun (WGS) entry which is preliminary data.</text>
</comment>
<protein>
    <submittedName>
        <fullName evidence="2">Uncharacterized protein</fullName>
    </submittedName>
</protein>
<reference evidence="3" key="1">
    <citation type="journal article" date="2019" name="Int. J. Syst. Evol. Microbiol.">
        <title>The Global Catalogue of Microorganisms (GCM) 10K type strain sequencing project: providing services to taxonomists for standard genome sequencing and annotation.</title>
        <authorList>
            <consortium name="The Broad Institute Genomics Platform"/>
            <consortium name="The Broad Institute Genome Sequencing Center for Infectious Disease"/>
            <person name="Wu L."/>
            <person name="Ma J."/>
        </authorList>
    </citation>
    <scope>NUCLEOTIDE SEQUENCE [LARGE SCALE GENOMIC DNA]</scope>
    <source>
        <strain evidence="3">CGMCC 4.7241</strain>
    </source>
</reference>
<evidence type="ECO:0000313" key="2">
    <source>
        <dbReference type="EMBL" id="MFC3765049.1"/>
    </source>
</evidence>
<gene>
    <name evidence="2" type="ORF">ACFOUW_29720</name>
</gene>